<accession>A0A8J5UK61</accession>
<dbReference type="InterPro" id="IPR057974">
    <property type="entry name" value="NUA/TPR/MLP1-2-like_dom"/>
</dbReference>
<reference evidence="8 9" key="1">
    <citation type="journal article" date="2021" name="DNA Res.">
        <title>Genome analysis of Candida subhashii reveals its hybrid nature and dual mitochondrial genome conformations.</title>
        <authorList>
            <person name="Mixao V."/>
            <person name="Hegedusova E."/>
            <person name="Saus E."/>
            <person name="Pryszcz L.P."/>
            <person name="Cillingova A."/>
            <person name="Nosek J."/>
            <person name="Gabaldon T."/>
        </authorList>
    </citation>
    <scope>NUCLEOTIDE SEQUENCE [LARGE SCALE GENOMIC DNA]</scope>
    <source>
        <strain evidence="8 9">CBS 10753</strain>
    </source>
</reference>
<dbReference type="GO" id="GO:0006606">
    <property type="term" value="P:protein import into nucleus"/>
    <property type="evidence" value="ECO:0007669"/>
    <property type="project" value="InterPro"/>
</dbReference>
<feature type="compositionally biased region" description="Basic and acidic residues" evidence="5">
    <location>
        <begin position="1635"/>
        <end position="1664"/>
    </location>
</feature>
<feature type="coiled-coil region" evidence="4">
    <location>
        <begin position="1185"/>
        <end position="1289"/>
    </location>
</feature>
<feature type="region of interest" description="Disordered" evidence="5">
    <location>
        <begin position="1635"/>
        <end position="1799"/>
    </location>
</feature>
<evidence type="ECO:0000256" key="2">
    <source>
        <dbReference type="ARBA" id="ARBA00023054"/>
    </source>
</evidence>
<dbReference type="GeneID" id="73468035"/>
<feature type="compositionally biased region" description="Acidic residues" evidence="5">
    <location>
        <begin position="41"/>
        <end position="56"/>
    </location>
</feature>
<keyword evidence="2 4" id="KW-0175">Coiled coil</keyword>
<feature type="compositionally biased region" description="Polar residues" evidence="5">
    <location>
        <begin position="90"/>
        <end position="107"/>
    </location>
</feature>
<keyword evidence="9" id="KW-1185">Reference proteome</keyword>
<feature type="compositionally biased region" description="Low complexity" evidence="5">
    <location>
        <begin position="1496"/>
        <end position="1505"/>
    </location>
</feature>
<dbReference type="GO" id="GO:0006406">
    <property type="term" value="P:mRNA export from nucleus"/>
    <property type="evidence" value="ECO:0007669"/>
    <property type="project" value="TreeGrafter"/>
</dbReference>
<dbReference type="GO" id="GO:0005643">
    <property type="term" value="C:nuclear pore"/>
    <property type="evidence" value="ECO:0007669"/>
    <property type="project" value="TreeGrafter"/>
</dbReference>
<feature type="coiled-coil region" evidence="4">
    <location>
        <begin position="1061"/>
        <end position="1095"/>
    </location>
</feature>
<keyword evidence="3" id="KW-0539">Nucleus</keyword>
<feature type="coiled-coil region" evidence="4">
    <location>
        <begin position="705"/>
        <end position="768"/>
    </location>
</feature>
<dbReference type="PANTHER" id="PTHR18898">
    <property type="entry name" value="NUCLEOPROTEIN TPR-RELATED"/>
    <property type="match status" value="1"/>
</dbReference>
<dbReference type="RefSeq" id="XP_049265410.1">
    <property type="nucleotide sequence ID" value="XM_049404866.1"/>
</dbReference>
<evidence type="ECO:0000259" key="7">
    <source>
        <dbReference type="Pfam" id="PF25785"/>
    </source>
</evidence>
<comment type="subcellular location">
    <subcellularLocation>
        <location evidence="1">Nucleus</location>
    </subcellularLocation>
</comment>
<feature type="coiled-coil region" evidence="4">
    <location>
        <begin position="248"/>
        <end position="342"/>
    </location>
</feature>
<name>A0A8J5UK61_9ASCO</name>
<organism evidence="8 9">
    <name type="scientific">[Candida] subhashii</name>
    <dbReference type="NCBI Taxonomy" id="561895"/>
    <lineage>
        <taxon>Eukaryota</taxon>
        <taxon>Fungi</taxon>
        <taxon>Dikarya</taxon>
        <taxon>Ascomycota</taxon>
        <taxon>Saccharomycotina</taxon>
        <taxon>Pichiomycetes</taxon>
        <taxon>Debaryomycetaceae</taxon>
        <taxon>Spathaspora</taxon>
    </lineage>
</organism>
<proteinExistence type="predicted"/>
<evidence type="ECO:0000256" key="1">
    <source>
        <dbReference type="ARBA" id="ARBA00004123"/>
    </source>
</evidence>
<dbReference type="OrthoDB" id="343070at2759"/>
<feature type="coiled-coil region" evidence="4">
    <location>
        <begin position="958"/>
        <end position="1034"/>
    </location>
</feature>
<gene>
    <name evidence="8" type="ORF">J8A68_001234</name>
</gene>
<feature type="domain" description="NUA/TPR/MLP1-2-like" evidence="7">
    <location>
        <begin position="623"/>
        <end position="730"/>
    </location>
</feature>
<sequence length="1799" mass="205249">MNEDNTSEDITSVENKEQEVSEEQPTEEQQQQQQQQQQQVPEDDVDDQVMETEEAPIESNEPTAEVGFSPVQEEVGNDSIIQEPEEPHTSFLQIPQSDKYQYTTPSKSLPPLKDIDQITTPKQFDVAKDVDDVADVTVSNVTSSPFKNILGGINEQQEELDAIDEEMKDISDDAVKAVAGYLSIDESKVREVANHSELFKALLSKSSEFQEIASQNDFLKLQLEQISNRSVKQVEVLQEKFTKADNLSTSLLQENEQLTSQCKTQENRIKELEDSNSSLRNQYDRLKESSEVTNKELDKIRESENHKELQFQQQVNQLSSTNIEQSRKLNELVKEINETRNDKFSMQLQLQKSQNELSYLKDQKEWYDNELKSVQERFTNLIIQHEKEYLMTNSKISKLTARNETLESLEKQSQETIASLSSKLEQEITKTSKHHTEFELEKSRFLKELSAKEELIELTKLQSEQRATRIQQLESYSDEIKSTLGDQISNLESKLAEKTEKVIELEERLKRTEEVLDAELHKETDLPKWTESSALIAANGISLSKIYTEYNHLKKQLVSEKAQKQKMAAQLEQFVNEFESKKPALANYRDQVKFYETSLKEMIGKVEIIRSEKAEVEKDVKRLRTRILEDENEMVGMKKLLNDLGRQLCFYLIHSRIRENQGDPLTVSEKNAIEKILAKTGNLDETSETDSDRLISERLVEFRNIIELRQKNQELLVAIRQLSKQLESHEEENNNFESVAIEEAKDAILTLEREVDSLTLKLDAATKERDALKIISDQPTSSNAEVKYLTQVNEDLRKRIDDGDKIMKSLSDQSSKTIRDLNEKLRDVTDAKNELSLKVSMVQKSAELAESRLMNCQRSLEDSRQEMSQVRKEIDFWQQQASKQESLIVEKAQELRTLESVVSKNRIAINTLEREKEFSVTLQKSLQNEVDTLKNDKIKLNEFVLNLQSLLKAREESSKELSDKLNSSIENYQNLQTKLAEKEERIQILSSQTELSLKAQNTKLEQVNEISRQLLETRTKLSEKERLVDELRRKVESAKAPISVVSQPVPAAAMSSSTSSATTQSFEINQLKEDLRNAEMQIEELTSLANASESALVNATNSFEQYKIDSDAKCEALIKEKQYVDDEVKRLQDLCNTTAQELQTAQSTHMEETNELRSKLSEYKLKADEYDNLDRDYQNKIDSIRKDLEHQIQIYNDAQNKYQLEMNQNNKLNEQINSLKNDLKERASEIEQLKKELESVKGALLAKQEMLAAEKSQLETELSISNNKITELKEQNDLLLNQMELTKASANIDEQESGDFSQVIHYLRHEKESSDAKLVVATEENQELRVRVERLQNELNITKSALSNANMINLDTSIRDHEEVSSQLEQLSILKESNTTLRQENTKKSEQISKLANQVETFNEELASAKARINELADEVAMKEQFVNLAKEENEHLKTKLSSETVTENESGEVIRLKDKLKDITTQANAKLQAQNIRIGTLQEELEALKAKTPEESTASASTEVEVSKKEMEKAKEDLAKSKEEVDQLNKKLKVSKEESSKYIAEKNNLVIQFTNKQADLKQQFNKEKDELRKSLEQEFEKKLSEAGGSNQSTADLEKKLKESQEALKEELNKEYQQKLAALNSEHEQTLKKLKAEHEKALEAREKASEQKIKMLNKKIEKLGKTATSTPNESPSTTSRPTTGALNQGSTATSFGRPSTGNSPAPTGFSQQGTAPVKPVPSQNPSMSPTPNPAGVGQKQAFTPNPPGNPFTESTLTVHRAPAKQEAPKFNPTPNTTSQNRKRFITGQPQPKNKKQKDA</sequence>
<dbReference type="PANTHER" id="PTHR18898:SF2">
    <property type="entry name" value="NUCLEOPROTEIN TPR"/>
    <property type="match status" value="1"/>
</dbReference>
<evidence type="ECO:0000259" key="6">
    <source>
        <dbReference type="Pfam" id="PF07926"/>
    </source>
</evidence>
<dbReference type="InterPro" id="IPR012929">
    <property type="entry name" value="Nucleoprot-TPR/MLP1-2_dom"/>
</dbReference>
<feature type="compositionally biased region" description="Low complexity" evidence="5">
    <location>
        <begin position="1666"/>
        <end position="1683"/>
    </location>
</feature>
<comment type="caution">
    <text evidence="8">The sequence shown here is derived from an EMBL/GenBank/DDBJ whole genome shotgun (WGS) entry which is preliminary data.</text>
</comment>
<feature type="region of interest" description="Disordered" evidence="5">
    <location>
        <begin position="1490"/>
        <end position="1529"/>
    </location>
</feature>
<feature type="region of interest" description="Disordered" evidence="5">
    <location>
        <begin position="1582"/>
        <end position="1602"/>
    </location>
</feature>
<feature type="coiled-coil region" evidence="4">
    <location>
        <begin position="550"/>
        <end position="633"/>
    </location>
</feature>
<feature type="compositionally biased region" description="Basic and acidic residues" evidence="5">
    <location>
        <begin position="1506"/>
        <end position="1529"/>
    </location>
</feature>
<feature type="coiled-coil region" evidence="4">
    <location>
        <begin position="1318"/>
        <end position="1352"/>
    </location>
</feature>
<feature type="compositionally biased region" description="Low complexity" evidence="5">
    <location>
        <begin position="27"/>
        <end position="40"/>
    </location>
</feature>
<dbReference type="EMBL" id="JAGSYN010000051">
    <property type="protein sequence ID" value="KAG7665178.1"/>
    <property type="molecule type" value="Genomic_DNA"/>
</dbReference>
<feature type="domain" description="Nucleoprotein TPR/MLP1-2" evidence="6">
    <location>
        <begin position="1159"/>
        <end position="1285"/>
    </location>
</feature>
<evidence type="ECO:0000256" key="4">
    <source>
        <dbReference type="SAM" id="Coils"/>
    </source>
</evidence>
<evidence type="ECO:0000313" key="9">
    <source>
        <dbReference type="Proteomes" id="UP000694255"/>
    </source>
</evidence>
<dbReference type="GO" id="GO:0017056">
    <property type="term" value="F:structural constituent of nuclear pore"/>
    <property type="evidence" value="ECO:0007669"/>
    <property type="project" value="TreeGrafter"/>
</dbReference>
<feature type="compositionally biased region" description="Polar residues" evidence="5">
    <location>
        <begin position="1684"/>
        <end position="1714"/>
    </location>
</feature>
<evidence type="ECO:0000256" key="5">
    <source>
        <dbReference type="SAM" id="MobiDB-lite"/>
    </source>
</evidence>
<feature type="coiled-coil region" evidence="4">
    <location>
        <begin position="481"/>
        <end position="522"/>
    </location>
</feature>
<dbReference type="Proteomes" id="UP000694255">
    <property type="component" value="Unassembled WGS sequence"/>
</dbReference>
<evidence type="ECO:0000256" key="3">
    <source>
        <dbReference type="ARBA" id="ARBA00023242"/>
    </source>
</evidence>
<feature type="coiled-coil region" evidence="4">
    <location>
        <begin position="818"/>
        <end position="880"/>
    </location>
</feature>
<feature type="coiled-coil region" evidence="4">
    <location>
        <begin position="1378"/>
        <end position="1419"/>
    </location>
</feature>
<protein>
    <submittedName>
        <fullName evidence="8">MLP1</fullName>
    </submittedName>
</protein>
<evidence type="ECO:0000313" key="8">
    <source>
        <dbReference type="EMBL" id="KAG7665178.1"/>
    </source>
</evidence>
<dbReference type="Pfam" id="PF07926">
    <property type="entry name" value="TPR_MLP1_2"/>
    <property type="match status" value="1"/>
</dbReference>
<feature type="region of interest" description="Disordered" evidence="5">
    <location>
        <begin position="1"/>
        <end position="114"/>
    </location>
</feature>
<dbReference type="Pfam" id="PF25785">
    <property type="entry name" value="TPR"/>
    <property type="match status" value="1"/>
</dbReference>